<dbReference type="Proteomes" id="UP000094329">
    <property type="component" value="Unassembled WGS sequence"/>
</dbReference>
<dbReference type="InterPro" id="IPR005335">
    <property type="entry name" value="Terminase_ssu"/>
</dbReference>
<keyword evidence="1" id="KW-1188">Viral release from host cell</keyword>
<proteinExistence type="predicted"/>
<comment type="caution">
    <text evidence="3">The sequence shown here is derived from an EMBL/GenBank/DDBJ whole genome shotgun (WGS) entry which is preliminary data.</text>
</comment>
<reference evidence="3 4" key="1">
    <citation type="submission" date="2016-08" db="EMBL/GenBank/DDBJ databases">
        <title>Draft genome sequence of Candidatus Piscirickettsia litoralis, from seawater.</title>
        <authorList>
            <person name="Wan X."/>
            <person name="Lee A.J."/>
            <person name="Hou S."/>
            <person name="Donachie S.P."/>
        </authorList>
    </citation>
    <scope>NUCLEOTIDE SEQUENCE [LARGE SCALE GENOMIC DNA]</scope>
    <source>
        <strain evidence="3 4">Y2</strain>
    </source>
</reference>
<evidence type="ECO:0000256" key="1">
    <source>
        <dbReference type="ARBA" id="ARBA00022612"/>
    </source>
</evidence>
<sequence length="179" mass="20088">MNKLSAKHKKFATEFLVDLNATQAAIRAGYSERTAKVQGARLLTNANIQEYIQSRQSKLQEKTEITQERVLTEYAKVAFSNMSDFANWSPSSVNLIDSNSLTSDKTACIAEITENSTENGSNIKIKLHDKLRALDALGRHLGLFVHKVEADINLNKKSDKEELNDLLFDELIEDNETAE</sequence>
<gene>
    <name evidence="3" type="ORF">BGC07_16080</name>
</gene>
<dbReference type="PANTHER" id="PTHR41328:SF2">
    <property type="entry name" value="TERMINASE SMALL SUBUNIT"/>
    <property type="match status" value="1"/>
</dbReference>
<dbReference type="InterPro" id="IPR038713">
    <property type="entry name" value="Terminase_Gp1_N_sf"/>
</dbReference>
<dbReference type="EMBL" id="MDTU01000002">
    <property type="protein sequence ID" value="ODN41610.1"/>
    <property type="molecule type" value="Genomic_DNA"/>
</dbReference>
<evidence type="ECO:0000256" key="2">
    <source>
        <dbReference type="ARBA" id="ARBA00023219"/>
    </source>
</evidence>
<organism evidence="3 4">
    <name type="scientific">Piscirickettsia litoralis</name>
    <dbReference type="NCBI Taxonomy" id="1891921"/>
    <lineage>
        <taxon>Bacteria</taxon>
        <taxon>Pseudomonadati</taxon>
        <taxon>Pseudomonadota</taxon>
        <taxon>Gammaproteobacteria</taxon>
        <taxon>Thiotrichales</taxon>
        <taxon>Piscirickettsiaceae</taxon>
        <taxon>Piscirickettsia</taxon>
    </lineage>
</organism>
<dbReference type="PANTHER" id="PTHR41328">
    <property type="entry name" value="TERMINASE SMALL SUBUNIT-RELATED"/>
    <property type="match status" value="1"/>
</dbReference>
<protein>
    <recommendedName>
        <fullName evidence="5">Terminase</fullName>
    </recommendedName>
</protein>
<keyword evidence="2" id="KW-0231">Viral genome packaging</keyword>
<evidence type="ECO:0000313" key="4">
    <source>
        <dbReference type="Proteomes" id="UP000094329"/>
    </source>
</evidence>
<accession>A0ABX2ZZF8</accession>
<name>A0ABX2ZZF8_9GAMM</name>
<keyword evidence="4" id="KW-1185">Reference proteome</keyword>
<evidence type="ECO:0008006" key="5">
    <source>
        <dbReference type="Google" id="ProtNLM"/>
    </source>
</evidence>
<evidence type="ECO:0000313" key="3">
    <source>
        <dbReference type="EMBL" id="ODN41610.1"/>
    </source>
</evidence>
<dbReference type="InterPro" id="IPR052404">
    <property type="entry name" value="SPP1-like_terminase"/>
</dbReference>
<dbReference type="Pfam" id="PF03592">
    <property type="entry name" value="Terminase_2"/>
    <property type="match status" value="1"/>
</dbReference>
<dbReference type="Gene3D" id="1.10.10.1400">
    <property type="entry name" value="Terminase, small subunit, N-terminal DNA-binding domain, HTH motif"/>
    <property type="match status" value="1"/>
</dbReference>